<dbReference type="PANTHER" id="PTHR22807">
    <property type="entry name" value="NOP2 YEAST -RELATED NOL1/NOP2/FMU SUN DOMAIN-CONTAINING"/>
    <property type="match status" value="1"/>
</dbReference>
<dbReference type="InterPro" id="IPR001678">
    <property type="entry name" value="MeTrfase_RsmB-F_NOP2_dom"/>
</dbReference>
<keyword evidence="7 14" id="KW-0489">Methyltransferase</keyword>
<dbReference type="InterPro" id="IPR004573">
    <property type="entry name" value="rRNA_ssu_MeTfrase_B"/>
</dbReference>
<dbReference type="InterPro" id="IPR049560">
    <property type="entry name" value="MeTrfase_RsmB-F_NOP2_cat"/>
</dbReference>
<evidence type="ECO:0000256" key="10">
    <source>
        <dbReference type="ARBA" id="ARBA00022884"/>
    </source>
</evidence>
<dbReference type="Pfam" id="PF01189">
    <property type="entry name" value="Methyltr_RsmB-F"/>
    <property type="match status" value="1"/>
</dbReference>
<feature type="domain" description="SAM-dependent MTase RsmB/NOP-type" evidence="16">
    <location>
        <begin position="166"/>
        <end position="439"/>
    </location>
</feature>
<dbReference type="PROSITE" id="PS51686">
    <property type="entry name" value="SAM_MT_RSMB_NOP"/>
    <property type="match status" value="1"/>
</dbReference>
<comment type="subcellular location">
    <subcellularLocation>
        <location evidence="2">Cytoplasm</location>
    </subcellularLocation>
</comment>
<evidence type="ECO:0000259" key="16">
    <source>
        <dbReference type="PROSITE" id="PS51686"/>
    </source>
</evidence>
<dbReference type="NCBIfam" id="TIGR00563">
    <property type="entry name" value="rsmB"/>
    <property type="match status" value="1"/>
</dbReference>
<evidence type="ECO:0000256" key="14">
    <source>
        <dbReference type="PROSITE-ProRule" id="PRU01023"/>
    </source>
</evidence>
<keyword evidence="18" id="KW-1185">Reference proteome</keyword>
<feature type="binding site" evidence="14">
    <location>
        <position position="305"/>
    </location>
    <ligand>
        <name>S-adenosyl-L-methionine</name>
        <dbReference type="ChEBI" id="CHEBI:59789"/>
    </ligand>
</feature>
<sequence length="439" mass="47777">MSTDTRLLAVQILKDVLPTDGNGRSLREALASPQRAALNPAERGLLTDLCFGVCRHYRFLDHWLSRQLQKPLKASARPVQLALLCGLYELWFTERAQHAVVNAYPDLCRKLKAPWAAGLTNAVLRKATREDPAALAETLPPPLRYSLPDWLWQQWQQDWGDQAEALAAASLQQPPLTLRVNRRQLTRDAALESLTTAGLDAQPVAIAPFAITLQNPVPVQQLPGFGDGALSVQDAAAQLPAELIEVPANGRLLDACAAPGGKTGQLAERFPDATLVALDNDASRLRRVTDNLTRLGLAAQLIEGDASTPEPWWDGELFDAILLDAPCSATGILRRQPDVKWHRRPDDLTALVSLQARMLDALWPLIRPGGMLVYATCSLLDQENAAQISAFLTRHSDARDDTPPGTGSVPVSAGAQLFPPTPAGAGQHDGFYMARLRKN</sequence>
<comment type="similarity">
    <text evidence="3 14">Belongs to the class I-like SAM-binding methyltransferase superfamily. RsmB/NOP family.</text>
</comment>
<organism evidence="17 18">
    <name type="scientific">Alcanivorax quisquiliarum</name>
    <dbReference type="NCBI Taxonomy" id="2933565"/>
    <lineage>
        <taxon>Bacteria</taxon>
        <taxon>Pseudomonadati</taxon>
        <taxon>Pseudomonadota</taxon>
        <taxon>Gammaproteobacteria</taxon>
        <taxon>Oceanospirillales</taxon>
        <taxon>Alcanivoracaceae</taxon>
        <taxon>Alcanivorax</taxon>
    </lineage>
</organism>
<dbReference type="Proteomes" id="UP001165524">
    <property type="component" value="Unassembled WGS sequence"/>
</dbReference>
<feature type="active site" description="Nucleophile" evidence="14">
    <location>
        <position position="377"/>
    </location>
</feature>
<dbReference type="GO" id="GO:0008168">
    <property type="term" value="F:methyltransferase activity"/>
    <property type="evidence" value="ECO:0007669"/>
    <property type="project" value="UniProtKB-KW"/>
</dbReference>
<evidence type="ECO:0000256" key="13">
    <source>
        <dbReference type="ARBA" id="ARBA00047283"/>
    </source>
</evidence>
<comment type="caution">
    <text evidence="17">The sequence shown here is derived from an EMBL/GenBank/DDBJ whole genome shotgun (WGS) entry which is preliminary data.</text>
</comment>
<dbReference type="SUPFAM" id="SSF53335">
    <property type="entry name" value="S-adenosyl-L-methionine-dependent methyltransferases"/>
    <property type="match status" value="1"/>
</dbReference>
<evidence type="ECO:0000256" key="3">
    <source>
        <dbReference type="ARBA" id="ARBA00007494"/>
    </source>
</evidence>
<feature type="region of interest" description="Disordered" evidence="15">
    <location>
        <begin position="396"/>
        <end position="415"/>
    </location>
</feature>
<keyword evidence="8 14" id="KW-0808">Transferase</keyword>
<feature type="binding site" evidence="14">
    <location>
        <begin position="256"/>
        <end position="262"/>
    </location>
    <ligand>
        <name>S-adenosyl-L-methionine</name>
        <dbReference type="ChEBI" id="CHEBI:59789"/>
    </ligand>
</feature>
<evidence type="ECO:0000256" key="1">
    <source>
        <dbReference type="ARBA" id="ARBA00002724"/>
    </source>
</evidence>
<feature type="binding site" evidence="14">
    <location>
        <position position="279"/>
    </location>
    <ligand>
        <name>S-adenosyl-L-methionine</name>
        <dbReference type="ChEBI" id="CHEBI:59789"/>
    </ligand>
</feature>
<evidence type="ECO:0000256" key="12">
    <source>
        <dbReference type="ARBA" id="ARBA00031088"/>
    </source>
</evidence>
<dbReference type="Pfam" id="PF22458">
    <property type="entry name" value="RsmF-B_ferredox"/>
    <property type="match status" value="1"/>
</dbReference>
<dbReference type="RefSeq" id="WP_246948846.1">
    <property type="nucleotide sequence ID" value="NZ_JALKII010000002.1"/>
</dbReference>
<feature type="binding site" evidence="14">
    <location>
        <position position="324"/>
    </location>
    <ligand>
        <name>S-adenosyl-L-methionine</name>
        <dbReference type="ChEBI" id="CHEBI:59789"/>
    </ligand>
</feature>
<name>A0ABT0E544_9GAMM</name>
<evidence type="ECO:0000256" key="2">
    <source>
        <dbReference type="ARBA" id="ARBA00004496"/>
    </source>
</evidence>
<dbReference type="EMBL" id="JALKII010000002">
    <property type="protein sequence ID" value="MCK0536938.1"/>
    <property type="molecule type" value="Genomic_DNA"/>
</dbReference>
<evidence type="ECO:0000256" key="4">
    <source>
        <dbReference type="ARBA" id="ARBA00012140"/>
    </source>
</evidence>
<dbReference type="EC" id="2.1.1.176" evidence="4"/>
<accession>A0ABT0E544</accession>
<protein>
    <recommendedName>
        <fullName evidence="4">16S rRNA (cytosine(967)-C(5))-methyltransferase</fullName>
        <ecNumber evidence="4">2.1.1.176</ecNumber>
    </recommendedName>
    <alternativeName>
        <fullName evidence="11">16S rRNA m5C967 methyltransferase</fullName>
    </alternativeName>
    <alternativeName>
        <fullName evidence="12">rRNA (cytosine-C(5)-)-methyltransferase RsmB</fullName>
    </alternativeName>
</protein>
<dbReference type="Gene3D" id="3.30.70.1170">
    <property type="entry name" value="Sun protein, domain 3"/>
    <property type="match status" value="1"/>
</dbReference>
<evidence type="ECO:0000256" key="5">
    <source>
        <dbReference type="ARBA" id="ARBA00022490"/>
    </source>
</evidence>
<evidence type="ECO:0000256" key="9">
    <source>
        <dbReference type="ARBA" id="ARBA00022691"/>
    </source>
</evidence>
<dbReference type="InterPro" id="IPR029063">
    <property type="entry name" value="SAM-dependent_MTases_sf"/>
</dbReference>
<dbReference type="InterPro" id="IPR006027">
    <property type="entry name" value="NusB_RsmB_TIM44"/>
</dbReference>
<dbReference type="Gene3D" id="3.40.50.150">
    <property type="entry name" value="Vaccinia Virus protein VP39"/>
    <property type="match status" value="1"/>
</dbReference>
<keyword evidence="10 14" id="KW-0694">RNA-binding</keyword>
<evidence type="ECO:0000313" key="17">
    <source>
        <dbReference type="EMBL" id="MCK0536938.1"/>
    </source>
</evidence>
<dbReference type="Gene3D" id="1.10.940.10">
    <property type="entry name" value="NusB-like"/>
    <property type="match status" value="1"/>
</dbReference>
<gene>
    <name evidence="17" type="primary">rsmB</name>
    <name evidence="17" type="ORF">MU846_04380</name>
</gene>
<evidence type="ECO:0000256" key="7">
    <source>
        <dbReference type="ARBA" id="ARBA00022603"/>
    </source>
</evidence>
<dbReference type="PANTHER" id="PTHR22807:SF61">
    <property type="entry name" value="NOL1_NOP2_SUN FAMILY PROTEIN _ ANTITERMINATION NUSB DOMAIN-CONTAINING PROTEIN"/>
    <property type="match status" value="1"/>
</dbReference>
<evidence type="ECO:0000256" key="6">
    <source>
        <dbReference type="ARBA" id="ARBA00022552"/>
    </source>
</evidence>
<dbReference type="PRINTS" id="PR02008">
    <property type="entry name" value="RCMTFAMILY"/>
</dbReference>
<evidence type="ECO:0000256" key="11">
    <source>
        <dbReference type="ARBA" id="ARBA00030399"/>
    </source>
</evidence>
<reference evidence="17" key="1">
    <citation type="submission" date="2022-04" db="EMBL/GenBank/DDBJ databases">
        <title>Alcanivorax sp. CY1518 draft genome sequence.</title>
        <authorList>
            <person name="Zhao G."/>
            <person name="An M."/>
        </authorList>
    </citation>
    <scope>NUCLEOTIDE SEQUENCE</scope>
    <source>
        <strain evidence="17">CY1518</strain>
    </source>
</reference>
<keyword evidence="9 14" id="KW-0949">S-adenosyl-L-methionine</keyword>
<dbReference type="SUPFAM" id="SSF48013">
    <property type="entry name" value="NusB-like"/>
    <property type="match status" value="1"/>
</dbReference>
<evidence type="ECO:0000313" key="18">
    <source>
        <dbReference type="Proteomes" id="UP001165524"/>
    </source>
</evidence>
<dbReference type="InterPro" id="IPR054728">
    <property type="entry name" value="RsmB-like_ferredoxin"/>
</dbReference>
<dbReference type="InterPro" id="IPR035926">
    <property type="entry name" value="NusB-like_sf"/>
</dbReference>
<dbReference type="PROSITE" id="PS01153">
    <property type="entry name" value="NOL1_NOP2_SUN"/>
    <property type="match status" value="1"/>
</dbReference>
<comment type="function">
    <text evidence="1">Specifically methylates the cytosine at position 967 (m5C967) of 16S rRNA.</text>
</comment>
<comment type="catalytic activity">
    <reaction evidence="13">
        <text>cytidine(967) in 16S rRNA + S-adenosyl-L-methionine = 5-methylcytidine(967) in 16S rRNA + S-adenosyl-L-homocysteine + H(+)</text>
        <dbReference type="Rhea" id="RHEA:42748"/>
        <dbReference type="Rhea" id="RHEA-COMP:10219"/>
        <dbReference type="Rhea" id="RHEA-COMP:10220"/>
        <dbReference type="ChEBI" id="CHEBI:15378"/>
        <dbReference type="ChEBI" id="CHEBI:57856"/>
        <dbReference type="ChEBI" id="CHEBI:59789"/>
        <dbReference type="ChEBI" id="CHEBI:74483"/>
        <dbReference type="ChEBI" id="CHEBI:82748"/>
        <dbReference type="EC" id="2.1.1.176"/>
    </reaction>
</comment>
<dbReference type="Pfam" id="PF01029">
    <property type="entry name" value="NusB"/>
    <property type="match status" value="1"/>
</dbReference>
<keyword evidence="5" id="KW-0963">Cytoplasm</keyword>
<dbReference type="GO" id="GO:0032259">
    <property type="term" value="P:methylation"/>
    <property type="evidence" value="ECO:0007669"/>
    <property type="project" value="UniProtKB-KW"/>
</dbReference>
<evidence type="ECO:0000256" key="15">
    <source>
        <dbReference type="SAM" id="MobiDB-lite"/>
    </source>
</evidence>
<dbReference type="InterPro" id="IPR023267">
    <property type="entry name" value="RCMT"/>
</dbReference>
<dbReference type="InterPro" id="IPR018314">
    <property type="entry name" value="RsmB/NOL1/NOP2-like_CS"/>
</dbReference>
<keyword evidence="6" id="KW-0698">rRNA processing</keyword>
<dbReference type="NCBIfam" id="NF008149">
    <property type="entry name" value="PRK10901.1"/>
    <property type="match status" value="1"/>
</dbReference>
<evidence type="ECO:0000256" key="8">
    <source>
        <dbReference type="ARBA" id="ARBA00022679"/>
    </source>
</evidence>
<proteinExistence type="inferred from homology"/>